<evidence type="ECO:0000259" key="3">
    <source>
        <dbReference type="Pfam" id="PF01408"/>
    </source>
</evidence>
<evidence type="ECO:0000313" key="6">
    <source>
        <dbReference type="Proteomes" id="UP001575652"/>
    </source>
</evidence>
<evidence type="ECO:0000256" key="2">
    <source>
        <dbReference type="ARBA" id="ARBA00023027"/>
    </source>
</evidence>
<sequence length="387" mass="41580">MTVPVSPSGAEPPGPALGVAVLGYSFMGKAHSNAWRNVNAFYPSPRVAQRVLAGRGAGEVAEAARRFGWEESTTDWRTVLEREDIHIVDICTPGHLHAEQAIAALEAGKHVLVEKPLANSVEEAELMAAAAAAARSRGVQSMVAFNYRRLPALALARRFIAAGRLGDIRQVRVSYLQDWLADAGAPMTWRLRREAAGSGAIGDLASHAIDQVRFLLDARIASVSGTVNTFVTRREGERGPEDVTVDDAAWATLRLASGAVASLEVTRCATGRKNSLQIDVFGSRGGLRFDLEHLNELQFFDATAPAETQGYTRILVTEPEHPYVGAWWPPGHTLGWDHTFTTQAADFLRALDEGAVPSPSFEDGLETQRALAALEASAARASAAVEP</sequence>
<accession>A0ABV4UPR1</accession>
<keyword evidence="2" id="KW-0520">NAD</keyword>
<dbReference type="PANTHER" id="PTHR43818">
    <property type="entry name" value="BCDNA.GH03377"/>
    <property type="match status" value="1"/>
</dbReference>
<dbReference type="EMBL" id="JBHDLJ010000007">
    <property type="protein sequence ID" value="MFB0834943.1"/>
    <property type="molecule type" value="Genomic_DNA"/>
</dbReference>
<protein>
    <submittedName>
        <fullName evidence="5">Gfo/Idh/MocA family protein</fullName>
    </submittedName>
</protein>
<proteinExistence type="predicted"/>
<dbReference type="InterPro" id="IPR036291">
    <property type="entry name" value="NAD(P)-bd_dom_sf"/>
</dbReference>
<evidence type="ECO:0000313" key="5">
    <source>
        <dbReference type="EMBL" id="MFB0834943.1"/>
    </source>
</evidence>
<keyword evidence="6" id="KW-1185">Reference proteome</keyword>
<dbReference type="InterPro" id="IPR000683">
    <property type="entry name" value="Gfo/Idh/MocA-like_OxRdtase_N"/>
</dbReference>
<dbReference type="InterPro" id="IPR050463">
    <property type="entry name" value="Gfo/Idh/MocA_oxidrdct_glycsds"/>
</dbReference>
<feature type="domain" description="Gfo/Idh/MocA-like oxidoreductase N-terminal" evidence="3">
    <location>
        <begin position="18"/>
        <end position="134"/>
    </location>
</feature>
<dbReference type="SUPFAM" id="SSF55347">
    <property type="entry name" value="Glyceraldehyde-3-phosphate dehydrogenase-like, C-terminal domain"/>
    <property type="match status" value="1"/>
</dbReference>
<dbReference type="SUPFAM" id="SSF51735">
    <property type="entry name" value="NAD(P)-binding Rossmann-fold domains"/>
    <property type="match status" value="1"/>
</dbReference>
<organism evidence="5 6">
    <name type="scientific">Arthrobacter halodurans</name>
    <dbReference type="NCBI Taxonomy" id="516699"/>
    <lineage>
        <taxon>Bacteria</taxon>
        <taxon>Bacillati</taxon>
        <taxon>Actinomycetota</taxon>
        <taxon>Actinomycetes</taxon>
        <taxon>Micrococcales</taxon>
        <taxon>Micrococcaceae</taxon>
        <taxon>Arthrobacter</taxon>
    </lineage>
</organism>
<comment type="caution">
    <text evidence="5">The sequence shown here is derived from an EMBL/GenBank/DDBJ whole genome shotgun (WGS) entry which is preliminary data.</text>
</comment>
<dbReference type="Pfam" id="PF01408">
    <property type="entry name" value="GFO_IDH_MocA"/>
    <property type="match status" value="1"/>
</dbReference>
<dbReference type="Proteomes" id="UP001575652">
    <property type="component" value="Unassembled WGS sequence"/>
</dbReference>
<dbReference type="PANTHER" id="PTHR43818:SF11">
    <property type="entry name" value="BCDNA.GH03377"/>
    <property type="match status" value="1"/>
</dbReference>
<evidence type="ECO:0000259" key="4">
    <source>
        <dbReference type="Pfam" id="PF22725"/>
    </source>
</evidence>
<dbReference type="Gene3D" id="3.40.50.720">
    <property type="entry name" value="NAD(P)-binding Rossmann-like Domain"/>
    <property type="match status" value="1"/>
</dbReference>
<dbReference type="InterPro" id="IPR055170">
    <property type="entry name" value="GFO_IDH_MocA-like_dom"/>
</dbReference>
<reference evidence="5 6" key="1">
    <citation type="submission" date="2024-09" db="EMBL/GenBank/DDBJ databases">
        <authorList>
            <person name="Salinas-Garcia M.A."/>
            <person name="Prieme A."/>
        </authorList>
    </citation>
    <scope>NUCLEOTIDE SEQUENCE [LARGE SCALE GENOMIC DNA]</scope>
    <source>
        <strain evidence="5 6">DSM 21081</strain>
    </source>
</reference>
<dbReference type="RefSeq" id="WP_373972118.1">
    <property type="nucleotide sequence ID" value="NZ_JBHDLJ010000007.1"/>
</dbReference>
<keyword evidence="1" id="KW-0560">Oxidoreductase</keyword>
<evidence type="ECO:0000256" key="1">
    <source>
        <dbReference type="ARBA" id="ARBA00023002"/>
    </source>
</evidence>
<feature type="domain" description="GFO/IDH/MocA-like oxidoreductase" evidence="4">
    <location>
        <begin position="155"/>
        <end position="288"/>
    </location>
</feature>
<dbReference type="Pfam" id="PF22725">
    <property type="entry name" value="GFO_IDH_MocA_C3"/>
    <property type="match status" value="1"/>
</dbReference>
<dbReference type="Gene3D" id="3.30.360.10">
    <property type="entry name" value="Dihydrodipicolinate Reductase, domain 2"/>
    <property type="match status" value="1"/>
</dbReference>
<gene>
    <name evidence="5" type="ORF">ACETWP_10125</name>
</gene>
<name>A0ABV4UPR1_9MICC</name>